<accession>A0A4U7BGQ1</accession>
<evidence type="ECO:0000313" key="3">
    <source>
        <dbReference type="EMBL" id="TKX27407.1"/>
    </source>
</evidence>
<feature type="compositionally biased region" description="Low complexity" evidence="1">
    <location>
        <begin position="500"/>
        <end position="511"/>
    </location>
</feature>
<feature type="compositionally biased region" description="Polar residues" evidence="1">
    <location>
        <begin position="489"/>
        <end position="499"/>
    </location>
</feature>
<feature type="region of interest" description="Disordered" evidence="1">
    <location>
        <begin position="241"/>
        <end position="384"/>
    </location>
</feature>
<reference evidence="3 4" key="1">
    <citation type="submission" date="2018-02" db="EMBL/GenBank/DDBJ databases">
        <title>Draft genome sequences of Elsinoe sp., causing black scab on jojoba.</title>
        <authorList>
            <person name="Stodart B."/>
            <person name="Jeffress S."/>
            <person name="Ash G."/>
            <person name="Arun Chinnappa K."/>
        </authorList>
    </citation>
    <scope>NUCLEOTIDE SEQUENCE [LARGE SCALE GENOMIC DNA]</scope>
    <source>
        <strain evidence="3 4">Hillstone_2</strain>
    </source>
</reference>
<evidence type="ECO:0000256" key="1">
    <source>
        <dbReference type="SAM" id="MobiDB-lite"/>
    </source>
</evidence>
<organism evidence="3 4">
    <name type="scientific">Elsinoe australis</name>
    <dbReference type="NCBI Taxonomy" id="40998"/>
    <lineage>
        <taxon>Eukaryota</taxon>
        <taxon>Fungi</taxon>
        <taxon>Dikarya</taxon>
        <taxon>Ascomycota</taxon>
        <taxon>Pezizomycotina</taxon>
        <taxon>Dothideomycetes</taxon>
        <taxon>Dothideomycetidae</taxon>
        <taxon>Myriangiales</taxon>
        <taxon>Elsinoaceae</taxon>
        <taxon>Elsinoe</taxon>
    </lineage>
</organism>
<feature type="compositionally biased region" description="Gly residues" evidence="1">
    <location>
        <begin position="286"/>
        <end position="383"/>
    </location>
</feature>
<sequence length="763" mass="73586">MAVSTATWSFSNYTTPTSTCGPCTWLVVGPAYGLWTTDNAIPPLATTHITVVENSNITKTSIECNRAVFSSYWTPYPTNGPYGYGLNNRTCGLEARILKVADKGQTGFPTGTVTAPYNYLDLGINLIVNGGVTTTVPGGSTSCVSNQAIALTTRPPLYSGRIFPTNVTLTGNFGGGRTLSTQLVFKLPELTDYYPDQAAVEQCTLVKFDAVPNTLTNANYLTVTTTVSSIMFQPILQPSAVVEPTEAPQPTRQPRPGTAQLPHADPATPGSPDITKLLPQITAILGNGGDDSTGTGDRGQGEVGGSAGGSGSSGSGNSGQGGSAGNRGGSDGSTSGGSGGEGNGNDGNGGAGTGAGSGGNGASNGGSGSGSGVGQSGGSGGNKGSSIGDIIGGAIGGIIAGSFGGSNGGGNSGSGGNGGSSGSGGSAGGNSVWSGGSGNIIGSGSSGGSGNSVGSGSGSGSRGNGGYNAGGNAAAAVVVNPAGEADDGQGSSDSGTINNGVVVGGFSSSGSSGTGSSGTSSQSGPNRVVRPNTAPLTTQPAVYINNQLVISGGAPITVNGKTLTLDASGTTVTWGGSTIPIAQLAAAIGPSATVSSTSLLVYNGQTLLPGGSPVTVVSNGVTQVLSMAAPTAPGASPSLVVLSQSGRSSNDVAKLIMLGLEIAGGSTESDSQKDDNSDPLAAGWLVSAALESMSVKSKAAKAASTSTIGSPNAESTGQSQQGGASGSASSTGGQGPEGIASQARAPLATGILFISFIAALVFM</sequence>
<feature type="region of interest" description="Disordered" evidence="1">
    <location>
        <begin position="704"/>
        <end position="740"/>
    </location>
</feature>
<proteinExistence type="predicted"/>
<feature type="compositionally biased region" description="Gly residues" evidence="1">
    <location>
        <begin position="411"/>
        <end position="428"/>
    </location>
</feature>
<feature type="compositionally biased region" description="Low complexity" evidence="1">
    <location>
        <begin position="715"/>
        <end position="731"/>
    </location>
</feature>
<feature type="region of interest" description="Disordered" evidence="1">
    <location>
        <begin position="411"/>
        <end position="462"/>
    </location>
</feature>
<gene>
    <name evidence="3" type="ORF">C1H76_0244</name>
</gene>
<feature type="transmembrane region" description="Helical" evidence="2">
    <location>
        <begin position="745"/>
        <end position="762"/>
    </location>
</feature>
<dbReference type="AlphaFoldDB" id="A0A4U7BGQ1"/>
<feature type="region of interest" description="Disordered" evidence="1">
    <location>
        <begin position="483"/>
        <end position="534"/>
    </location>
</feature>
<keyword evidence="2" id="KW-0472">Membrane</keyword>
<evidence type="ECO:0000313" key="4">
    <source>
        <dbReference type="Proteomes" id="UP000308133"/>
    </source>
</evidence>
<comment type="caution">
    <text evidence="3">The sequence shown here is derived from an EMBL/GenBank/DDBJ whole genome shotgun (WGS) entry which is preliminary data.</text>
</comment>
<keyword evidence="2" id="KW-0812">Transmembrane</keyword>
<dbReference type="EMBL" id="PTQR01000004">
    <property type="protein sequence ID" value="TKX27407.1"/>
    <property type="molecule type" value="Genomic_DNA"/>
</dbReference>
<feature type="compositionally biased region" description="Gly residues" evidence="1">
    <location>
        <begin position="435"/>
        <end position="462"/>
    </location>
</feature>
<name>A0A4U7BGQ1_9PEZI</name>
<keyword evidence="2" id="KW-1133">Transmembrane helix</keyword>
<dbReference type="Proteomes" id="UP000308133">
    <property type="component" value="Unassembled WGS sequence"/>
</dbReference>
<protein>
    <submittedName>
        <fullName evidence="3">Uncharacterized protein</fullName>
    </submittedName>
</protein>
<evidence type="ECO:0000256" key="2">
    <source>
        <dbReference type="SAM" id="Phobius"/>
    </source>
</evidence>